<feature type="domain" description="Disease resistance protein At4g27190-like leucine-rich repeats" evidence="2">
    <location>
        <begin position="424"/>
        <end position="479"/>
    </location>
</feature>
<comment type="caution">
    <text evidence="3">The sequence shown here is derived from an EMBL/GenBank/DDBJ whole genome shotgun (WGS) entry which is preliminary data.</text>
</comment>
<protein>
    <recommendedName>
        <fullName evidence="2">Disease resistance protein At4g27190-like leucine-rich repeats domain-containing protein</fullName>
    </recommendedName>
</protein>
<dbReference type="Gene3D" id="3.80.10.10">
    <property type="entry name" value="Ribonuclease Inhibitor"/>
    <property type="match status" value="4"/>
</dbReference>
<accession>A0ABQ9MIL6</accession>
<dbReference type="InterPro" id="IPR050905">
    <property type="entry name" value="Plant_NBS-LRR"/>
</dbReference>
<dbReference type="SUPFAM" id="SSF52058">
    <property type="entry name" value="L domain-like"/>
    <property type="match status" value="2"/>
</dbReference>
<reference evidence="3" key="1">
    <citation type="journal article" date="2023" name="Plant Biotechnol. J.">
        <title>Chromosome-level wild Hevea brasiliensis genome provides new tools for genomic-assisted breeding and valuable loci to elevate rubber yield.</title>
        <authorList>
            <person name="Cheng H."/>
            <person name="Song X."/>
            <person name="Hu Y."/>
            <person name="Wu T."/>
            <person name="Yang Q."/>
            <person name="An Z."/>
            <person name="Feng S."/>
            <person name="Deng Z."/>
            <person name="Wu W."/>
            <person name="Zeng X."/>
            <person name="Tu M."/>
            <person name="Wang X."/>
            <person name="Huang H."/>
        </authorList>
    </citation>
    <scope>NUCLEOTIDE SEQUENCE</scope>
    <source>
        <strain evidence="3">MT/VB/25A 57/8</strain>
    </source>
</reference>
<proteinExistence type="predicted"/>
<dbReference type="Pfam" id="PF23247">
    <property type="entry name" value="LRR_RPS2"/>
    <property type="match status" value="5"/>
</dbReference>
<dbReference type="PANTHER" id="PTHR33463">
    <property type="entry name" value="NB-ARC DOMAIN-CONTAINING PROTEIN-RELATED"/>
    <property type="match status" value="1"/>
</dbReference>
<sequence>MGCSFVQWEGEEHDAPRENANLAELKLLTNLVSLDIHIIDAKILPRDLFFEKLERFNIVIGDIWDWSWEEETSRTLKLKLNTRIQLKSIKLLLTRTENLYLDDLKGVKNVICELNGLGFPELKHLHIRNSLDIHYIIDSIRLGPQVVFPRLESLILDHLINLEKICCDELEANSFSSLRKLNVKHCDSLKNLFSFSMAGGLARLEELNVSNCKLMEAIFAKEIGDDSGNVLIELTQLCTLTLEYLPKLTSFISQFKVPSTPNAASDEIVSITFPNLAELKLSSVSLEKIWCNQLIQLSPRLTILKVDGCENLNYVFPSPVVESLAQLTRLEICNCESVEEIIATQRLGETMIKISFPKLDLLKLSDLPKLTSFFSGNLIEFSSLKVLVIDNCTQLRTFVSSSESTDVASSSESGQANSLLFDEKVAFPSLEELHIMSLPKLKMIRDDHIQTNSFSKLKLLKVEDCEELLKIFPSNIHEDSPKTLLICPSLNSLFPPSIARNLPQLERISIVDCGLEEIVSKEEGLEATPKLAFHQLKSLELWVLKKLKFFYPGIHALECPMLKRLEVVQCDNFKIFASQGQELEETHVESQLQIQVQPLRKVIPNLEELTLGSKEITMICQGHFADLFNKLKFLGLFFFPDTSAFPFDLLQKFPNMEKLHVCFSDFEERFPYGVHCEERNARALAQIRYLRLEGLPKMGHMWSPESPLAHVLPNLETLEIRSCYGLVSLAPYTASFQNLTTLYVGQCEIFVNIVTLSTARWMVNLTKMHVSECSNVREIILNGGDEDQQQSEIIFGKLGSICLDCLESLTSFYPVPSLVEVWVIHCPKMSVFTQGVLSTPKLKAIYSEESDKLIWKKDLNNTINQLHKERNDRLSEQGASCSC</sequence>
<feature type="domain" description="Disease resistance protein At4g27190-like leucine-rich repeats" evidence="2">
    <location>
        <begin position="153"/>
        <end position="250"/>
    </location>
</feature>
<organism evidence="3 4">
    <name type="scientific">Hevea brasiliensis</name>
    <name type="common">Para rubber tree</name>
    <name type="synonym">Siphonia brasiliensis</name>
    <dbReference type="NCBI Taxonomy" id="3981"/>
    <lineage>
        <taxon>Eukaryota</taxon>
        <taxon>Viridiplantae</taxon>
        <taxon>Streptophyta</taxon>
        <taxon>Embryophyta</taxon>
        <taxon>Tracheophyta</taxon>
        <taxon>Spermatophyta</taxon>
        <taxon>Magnoliopsida</taxon>
        <taxon>eudicotyledons</taxon>
        <taxon>Gunneridae</taxon>
        <taxon>Pentapetalae</taxon>
        <taxon>rosids</taxon>
        <taxon>fabids</taxon>
        <taxon>Malpighiales</taxon>
        <taxon>Euphorbiaceae</taxon>
        <taxon>Crotonoideae</taxon>
        <taxon>Micrandreae</taxon>
        <taxon>Hevea</taxon>
    </lineage>
</organism>
<feature type="domain" description="Disease resistance protein At4g27190-like leucine-rich repeats" evidence="2">
    <location>
        <begin position="276"/>
        <end position="404"/>
    </location>
</feature>
<evidence type="ECO:0000256" key="1">
    <source>
        <dbReference type="ARBA" id="ARBA00022821"/>
    </source>
</evidence>
<name>A0ABQ9MIL6_HEVBR</name>
<evidence type="ECO:0000313" key="3">
    <source>
        <dbReference type="EMBL" id="KAJ9180166.1"/>
    </source>
</evidence>
<evidence type="ECO:0000259" key="2">
    <source>
        <dbReference type="Pfam" id="PF23247"/>
    </source>
</evidence>
<dbReference type="InterPro" id="IPR032675">
    <property type="entry name" value="LRR_dom_sf"/>
</dbReference>
<dbReference type="Proteomes" id="UP001174677">
    <property type="component" value="Chromosome 5"/>
</dbReference>
<keyword evidence="1" id="KW-0611">Plant defense</keyword>
<dbReference type="PANTHER" id="PTHR33463:SF198">
    <property type="entry name" value="RPP4C3"/>
    <property type="match status" value="1"/>
</dbReference>
<dbReference type="InterPro" id="IPR057135">
    <property type="entry name" value="At4g27190-like_LRR"/>
</dbReference>
<dbReference type="EMBL" id="JARPOI010000005">
    <property type="protein sequence ID" value="KAJ9180166.1"/>
    <property type="molecule type" value="Genomic_DNA"/>
</dbReference>
<feature type="domain" description="Disease resistance protein At4g27190-like leucine-rich repeats" evidence="2">
    <location>
        <begin position="734"/>
        <end position="811"/>
    </location>
</feature>
<feature type="domain" description="Disease resistance protein At4g27190-like leucine-rich repeats" evidence="2">
    <location>
        <begin position="605"/>
        <end position="732"/>
    </location>
</feature>
<gene>
    <name evidence="3" type="ORF">P3X46_008444</name>
</gene>
<keyword evidence="4" id="KW-1185">Reference proteome</keyword>
<dbReference type="SUPFAM" id="SSF52047">
    <property type="entry name" value="RNI-like"/>
    <property type="match status" value="1"/>
</dbReference>
<evidence type="ECO:0000313" key="4">
    <source>
        <dbReference type="Proteomes" id="UP001174677"/>
    </source>
</evidence>